<organism evidence="1 3">
    <name type="scientific">Tardiphaga robiniae</name>
    <dbReference type="NCBI Taxonomy" id="943830"/>
    <lineage>
        <taxon>Bacteria</taxon>
        <taxon>Pseudomonadati</taxon>
        <taxon>Pseudomonadota</taxon>
        <taxon>Alphaproteobacteria</taxon>
        <taxon>Hyphomicrobiales</taxon>
        <taxon>Nitrobacteraceae</taxon>
        <taxon>Tardiphaga</taxon>
    </lineage>
</organism>
<dbReference type="EMBL" id="LVYV01000005">
    <property type="protein sequence ID" value="KZD24262.1"/>
    <property type="molecule type" value="Genomic_DNA"/>
</dbReference>
<dbReference type="KEGG" id="trb:HB776_30515"/>
<gene>
    <name evidence="1" type="ORF">A4A58_23980</name>
    <name evidence="2" type="ORF">HB776_30515</name>
</gene>
<dbReference type="AlphaFoldDB" id="A0A161SSG0"/>
<dbReference type="STRING" id="943830.A4A58_23980"/>
<evidence type="ECO:0000313" key="2">
    <source>
        <dbReference type="EMBL" id="QND75068.1"/>
    </source>
</evidence>
<evidence type="ECO:0000313" key="3">
    <source>
        <dbReference type="Proteomes" id="UP000076574"/>
    </source>
</evidence>
<dbReference type="Proteomes" id="UP000076574">
    <property type="component" value="Unassembled WGS sequence"/>
</dbReference>
<reference evidence="1 3" key="1">
    <citation type="submission" date="2016-03" db="EMBL/GenBank/DDBJ databases">
        <title>Microsymbionts genomes from the relict species Vavilovia formosa (Stev.) Fed.</title>
        <authorList>
            <person name="Kopat V."/>
            <person name="Chirak E."/>
            <person name="Kimeklis A."/>
            <person name="Andronov E."/>
        </authorList>
    </citation>
    <scope>NUCLEOTIDE SEQUENCE [LARGE SCALE GENOMIC DNA]</scope>
    <source>
        <strain evidence="1 3">Vaf07</strain>
    </source>
</reference>
<keyword evidence="3" id="KW-1185">Reference proteome</keyword>
<evidence type="ECO:0000313" key="1">
    <source>
        <dbReference type="EMBL" id="KZD24262.1"/>
    </source>
</evidence>
<dbReference type="OrthoDB" id="8127818at2"/>
<accession>A0A161SSG0</accession>
<evidence type="ECO:0000313" key="4">
    <source>
        <dbReference type="Proteomes" id="UP000515291"/>
    </source>
</evidence>
<sequence>MTTDPTPKFDANYVATLRQVLDIAVQQIAVQHRTPATKAMMAETIVRHAAGGITDAHALVSHAVTAGANGAP</sequence>
<dbReference type="Proteomes" id="UP000515291">
    <property type="component" value="Chromosome"/>
</dbReference>
<dbReference type="EMBL" id="CP050292">
    <property type="protein sequence ID" value="QND75068.1"/>
    <property type="molecule type" value="Genomic_DNA"/>
</dbReference>
<reference evidence="2" key="3">
    <citation type="journal article" date="2020" name="Mol. Plant Microbe Interact.">
        <title>Complete genome sequences of four natural Pseudomonas isolates that catabolize a wide range of aromatic compounds relevant to lignin valorization.</title>
        <authorList>
            <person name="Hatmaker E.A."/>
            <person name="Presle G."/>
            <person name="Cannon O."/>
            <person name="Guss A.M."/>
            <person name="Elkins J.G."/>
        </authorList>
    </citation>
    <scope>NUCLEOTIDE SEQUENCE</scope>
    <source>
        <strain evidence="2">581</strain>
    </source>
</reference>
<protein>
    <submittedName>
        <fullName evidence="1">Uncharacterized protein</fullName>
    </submittedName>
</protein>
<reference evidence="4" key="2">
    <citation type="journal article" date="2020" name="Mol. Plant Microbe">
        <title>Rhizobial microsymbionts of the narrowly endemic Oxytropis species growing in Kamchatka are characterized by significant genetic diversity and possess a set of genes that are associated with T3SS and T6SS secretion systems and can affect the development of symbiosis.</title>
        <authorList>
            <person name="Safronova V."/>
            <person name="Guro P."/>
            <person name="Sazanova A."/>
            <person name="Kuznetsova I."/>
            <person name="Belimov A."/>
            <person name="Yakubov V."/>
            <person name="Chirak E."/>
            <person name="Afonin A."/>
            <person name="Gogolev Y."/>
            <person name="Andronov E."/>
            <person name="Tikhonovich I."/>
        </authorList>
    </citation>
    <scope>NUCLEOTIDE SEQUENCE [LARGE SCALE GENOMIC DNA]</scope>
    <source>
        <strain evidence="4">581</strain>
    </source>
</reference>
<proteinExistence type="predicted"/>
<dbReference type="RefSeq" id="WP_068731389.1">
    <property type="nucleotide sequence ID" value="NZ_CP050292.1"/>
</dbReference>
<name>A0A161SSG0_9BRAD</name>